<protein>
    <submittedName>
        <fullName evidence="3">Uncharacterized protein</fullName>
    </submittedName>
</protein>
<dbReference type="GO" id="GO:0044550">
    <property type="term" value="P:secondary metabolite biosynthetic process"/>
    <property type="evidence" value="ECO:0007669"/>
    <property type="project" value="TreeGrafter"/>
</dbReference>
<accession>A0A420S9L1</accession>
<dbReference type="Gene3D" id="3.30.300.30">
    <property type="match status" value="1"/>
</dbReference>
<name>A0A420S9L1_GIBIN</name>
<evidence type="ECO:0000313" key="3">
    <source>
        <dbReference type="EMBL" id="RKL25996.1"/>
    </source>
</evidence>
<dbReference type="PANTHER" id="PTHR45527">
    <property type="entry name" value="NONRIBOSOMAL PEPTIDE SYNTHETASE"/>
    <property type="match status" value="1"/>
</dbReference>
<dbReference type="PANTHER" id="PTHR45527:SF12">
    <property type="entry name" value="NONRIBOSOMAL PEPTIDE SYNTHETASE IVOA"/>
    <property type="match status" value="1"/>
</dbReference>
<reference evidence="3 4" key="1">
    <citation type="journal article" date="2018" name="Sci. Rep.">
        <title>Characterisation of pathogen-specific regions and novel effector candidates in Fusarium oxysporum f. sp. cepae.</title>
        <authorList>
            <person name="Armitage A.D."/>
            <person name="Taylor A."/>
            <person name="Sobczyk M.K."/>
            <person name="Baxter L."/>
            <person name="Greenfield B.P."/>
            <person name="Bates H.J."/>
            <person name="Wilson F."/>
            <person name="Jackson A.C."/>
            <person name="Ott S."/>
            <person name="Harrison R.J."/>
            <person name="Clarkson J.P."/>
        </authorList>
    </citation>
    <scope>NUCLEOTIDE SEQUENCE [LARGE SCALE GENOMIC DNA]</scope>
    <source>
        <strain evidence="3 4">Fp_A8</strain>
    </source>
</reference>
<dbReference type="AlphaFoldDB" id="A0A420S9L1"/>
<dbReference type="GO" id="GO:0005737">
    <property type="term" value="C:cytoplasm"/>
    <property type="evidence" value="ECO:0007669"/>
    <property type="project" value="TreeGrafter"/>
</dbReference>
<dbReference type="Proteomes" id="UP000283569">
    <property type="component" value="Unassembled WGS sequence"/>
</dbReference>
<dbReference type="GO" id="GO:0031177">
    <property type="term" value="F:phosphopantetheine binding"/>
    <property type="evidence" value="ECO:0007669"/>
    <property type="project" value="TreeGrafter"/>
</dbReference>
<dbReference type="InterPro" id="IPR045851">
    <property type="entry name" value="AMP-bd_C_sf"/>
</dbReference>
<proteinExistence type="predicted"/>
<dbReference type="Gene3D" id="3.40.50.12780">
    <property type="entry name" value="N-terminal domain of ligase-like"/>
    <property type="match status" value="1"/>
</dbReference>
<comment type="caution">
    <text evidence="3">The sequence shown here is derived from an EMBL/GenBank/DDBJ whole genome shotgun (WGS) entry which is preliminary data.</text>
</comment>
<evidence type="ECO:0000256" key="1">
    <source>
        <dbReference type="ARBA" id="ARBA00022450"/>
    </source>
</evidence>
<dbReference type="GO" id="GO:0043041">
    <property type="term" value="P:amino acid activation for nonribosomal peptide biosynthetic process"/>
    <property type="evidence" value="ECO:0007669"/>
    <property type="project" value="TreeGrafter"/>
</dbReference>
<dbReference type="SUPFAM" id="SSF56801">
    <property type="entry name" value="Acetyl-CoA synthetase-like"/>
    <property type="match status" value="1"/>
</dbReference>
<sequence>MSEKSQNDILSNVIGFPVGSVCQIVDPGNHNQLVAHGVVGELVIGGQILARGYLDDCVRTASSFIDSPPWSSDSTATRFYKAGDLAKIDHTGSVTIVGRKDNQIKIRGQRINVEEIETTLLATNLIRKSIVELPKKGPLANELVAIISTTSDTSHCKHPPPLAFPQQPL</sequence>
<evidence type="ECO:0000313" key="4">
    <source>
        <dbReference type="Proteomes" id="UP000283569"/>
    </source>
</evidence>
<dbReference type="InterPro" id="IPR042099">
    <property type="entry name" value="ANL_N_sf"/>
</dbReference>
<keyword evidence="2" id="KW-0597">Phosphoprotein</keyword>
<gene>
    <name evidence="3" type="ORF">BFJ72_g13887</name>
</gene>
<dbReference type="EMBL" id="MRDB01000091">
    <property type="protein sequence ID" value="RKL25996.1"/>
    <property type="molecule type" value="Genomic_DNA"/>
</dbReference>
<organism evidence="3 4">
    <name type="scientific">Gibberella intermedia</name>
    <name type="common">Bulb rot disease fungus</name>
    <name type="synonym">Fusarium proliferatum</name>
    <dbReference type="NCBI Taxonomy" id="948311"/>
    <lineage>
        <taxon>Eukaryota</taxon>
        <taxon>Fungi</taxon>
        <taxon>Dikarya</taxon>
        <taxon>Ascomycota</taxon>
        <taxon>Pezizomycotina</taxon>
        <taxon>Sordariomycetes</taxon>
        <taxon>Hypocreomycetidae</taxon>
        <taxon>Hypocreales</taxon>
        <taxon>Nectriaceae</taxon>
        <taxon>Fusarium</taxon>
        <taxon>Fusarium fujikuroi species complex</taxon>
    </lineage>
</organism>
<keyword evidence="1" id="KW-0596">Phosphopantetheine</keyword>
<evidence type="ECO:0000256" key="2">
    <source>
        <dbReference type="ARBA" id="ARBA00022553"/>
    </source>
</evidence>